<organism evidence="3 4">
    <name type="scientific">Erysipelothrix rhusiopathiae ATCC 19414</name>
    <dbReference type="NCBI Taxonomy" id="525280"/>
    <lineage>
        <taxon>Bacteria</taxon>
        <taxon>Bacillati</taxon>
        <taxon>Bacillota</taxon>
        <taxon>Erysipelotrichia</taxon>
        <taxon>Erysipelotrichales</taxon>
        <taxon>Erysipelotrichaceae</taxon>
        <taxon>Erysipelothrix</taxon>
    </lineage>
</organism>
<dbReference type="STRING" id="1648.A2I91_04530"/>
<dbReference type="SUPFAM" id="SSF50249">
    <property type="entry name" value="Nucleic acid-binding proteins"/>
    <property type="match status" value="1"/>
</dbReference>
<dbReference type="EMBL" id="ACLK02000001">
    <property type="protein sequence ID" value="EFY09741.1"/>
    <property type="molecule type" value="Genomic_DNA"/>
</dbReference>
<dbReference type="Proteomes" id="UP000003028">
    <property type="component" value="Unassembled WGS sequence"/>
</dbReference>
<evidence type="ECO:0000256" key="1">
    <source>
        <dbReference type="ARBA" id="ARBA00023125"/>
    </source>
</evidence>
<dbReference type="AlphaFoldDB" id="E7FUV1"/>
<evidence type="ECO:0000256" key="2">
    <source>
        <dbReference type="PROSITE-ProRule" id="PRU00252"/>
    </source>
</evidence>
<reference evidence="3" key="1">
    <citation type="submission" date="2011-01" db="EMBL/GenBank/DDBJ databases">
        <authorList>
            <person name="Muzny D."/>
            <person name="Qin X."/>
            <person name="Buhay C."/>
            <person name="Dugan-Rocha S."/>
            <person name="Ding Y."/>
            <person name="Chen G."/>
            <person name="Hawes A."/>
            <person name="Holder M."/>
            <person name="Jhangiani S."/>
            <person name="Johnson A."/>
            <person name="Khan Z."/>
            <person name="Li Z."/>
            <person name="Liu W."/>
            <person name="Liu X."/>
            <person name="Perez L."/>
            <person name="Shen H."/>
            <person name="Wang Q."/>
            <person name="Watt J."/>
            <person name="Xi L."/>
            <person name="Xin Y."/>
            <person name="Zhou J."/>
            <person name="Deng J."/>
            <person name="Jiang H."/>
            <person name="Liu Y."/>
            <person name="Qu J."/>
            <person name="Song X.-Z."/>
            <person name="Zhang L."/>
            <person name="Villasana D."/>
            <person name="Johnson A."/>
            <person name="Liu J."/>
            <person name="Liyanage D."/>
            <person name="Lorensuhewa L."/>
            <person name="Robinson T."/>
            <person name="Song A."/>
            <person name="Song B.-B."/>
            <person name="Dinh H."/>
            <person name="Thornton R."/>
            <person name="Coyle M."/>
            <person name="Francisco L."/>
            <person name="Jackson L."/>
            <person name="Javaid M."/>
            <person name="Korchina V."/>
            <person name="Kovar C."/>
            <person name="Mata R."/>
            <person name="Mathew T."/>
            <person name="Ngo R."/>
            <person name="Nguyen L."/>
            <person name="Nguyen N."/>
            <person name="Okwuonu G."/>
            <person name="Ongeri F."/>
            <person name="Pham C."/>
            <person name="Simmons D."/>
            <person name="Wilczek-Boney K."/>
            <person name="Hale W."/>
            <person name="Jakkamsetti A."/>
            <person name="Pham P."/>
            <person name="Ruth R."/>
            <person name="San Lucas F."/>
            <person name="Warren J."/>
            <person name="Zhang J."/>
            <person name="Zhao Z."/>
            <person name="Zhou C."/>
            <person name="Zhu D."/>
            <person name="Lee S."/>
            <person name="Bess C."/>
            <person name="Blankenburg K."/>
            <person name="Forbes L."/>
            <person name="Fu Q."/>
            <person name="Gubbala S."/>
            <person name="Hirani K."/>
            <person name="Jayaseelan J.C."/>
            <person name="Lara F."/>
            <person name="Munidasa M."/>
            <person name="Palculict T."/>
            <person name="Patil S."/>
            <person name="Pu L.-L."/>
            <person name="Saada N."/>
            <person name="Tang L."/>
            <person name="Weissenberger G."/>
            <person name="Zhu Y."/>
            <person name="Hemphill L."/>
            <person name="Shang Y."/>
            <person name="Youmans B."/>
            <person name="Ayvaz T."/>
            <person name="Ross M."/>
            <person name="Santibanez J."/>
            <person name="Aqrawi P."/>
            <person name="Gross S."/>
            <person name="Joshi V."/>
            <person name="Fowler G."/>
            <person name="Nazareth L."/>
            <person name="Reid J."/>
            <person name="Worley K."/>
            <person name="Petrosino J."/>
            <person name="Highlander S."/>
            <person name="Gibbs R."/>
        </authorList>
    </citation>
    <scope>NUCLEOTIDE SEQUENCE [LARGE SCALE GENOMIC DNA]</scope>
    <source>
        <strain evidence="3">ATCC 19414</strain>
    </source>
</reference>
<keyword evidence="1 2" id="KW-0238">DNA-binding</keyword>
<evidence type="ECO:0000313" key="3">
    <source>
        <dbReference type="EMBL" id="EFY09741.1"/>
    </source>
</evidence>
<dbReference type="PROSITE" id="PS50935">
    <property type="entry name" value="SSB"/>
    <property type="match status" value="1"/>
</dbReference>
<sequence length="109" mass="12535">MWGNPHYEEKEVKMNFVQLVGHIETMPVPIEDHSNESYALMHVSVTSNFRTPTGIFRKDTFPILLWRGASETTTNSCKPGSLISVKGRLEINDEKFILIAEHLEFLYPK</sequence>
<proteinExistence type="predicted"/>
<accession>E7FUV1</accession>
<gene>
    <name evidence="3" type="ORF">HMPREF0357_10536</name>
</gene>
<dbReference type="InterPro" id="IPR000424">
    <property type="entry name" value="Primosome_PriB/ssb"/>
</dbReference>
<dbReference type="Gene3D" id="2.40.50.140">
    <property type="entry name" value="Nucleic acid-binding proteins"/>
    <property type="match status" value="1"/>
</dbReference>
<comment type="caution">
    <text evidence="3">The sequence shown here is derived from an EMBL/GenBank/DDBJ whole genome shotgun (WGS) entry which is preliminary data.</text>
</comment>
<name>E7FUV1_ERYRH</name>
<protein>
    <submittedName>
        <fullName evidence="3">Single-strand binding family protein</fullName>
    </submittedName>
</protein>
<dbReference type="Pfam" id="PF00436">
    <property type="entry name" value="SSB"/>
    <property type="match status" value="1"/>
</dbReference>
<dbReference type="GO" id="GO:0003697">
    <property type="term" value="F:single-stranded DNA binding"/>
    <property type="evidence" value="ECO:0007669"/>
    <property type="project" value="InterPro"/>
</dbReference>
<evidence type="ECO:0000313" key="4">
    <source>
        <dbReference type="Proteomes" id="UP000003028"/>
    </source>
</evidence>
<keyword evidence="4" id="KW-1185">Reference proteome</keyword>
<dbReference type="InterPro" id="IPR012340">
    <property type="entry name" value="NA-bd_OB-fold"/>
</dbReference>